<gene>
    <name evidence="2" type="ORF">ABV298_06390</name>
</gene>
<dbReference type="EMBL" id="CP159289">
    <property type="protein sequence ID" value="XCH26031.1"/>
    <property type="molecule type" value="Genomic_DNA"/>
</dbReference>
<feature type="transmembrane region" description="Helical" evidence="1">
    <location>
        <begin position="248"/>
        <end position="271"/>
    </location>
</feature>
<feature type="transmembrane region" description="Helical" evidence="1">
    <location>
        <begin position="178"/>
        <end position="201"/>
    </location>
</feature>
<evidence type="ECO:0000313" key="2">
    <source>
        <dbReference type="EMBL" id="XCH26031.1"/>
    </source>
</evidence>
<dbReference type="AlphaFoldDB" id="A0AAU8FN44"/>
<protein>
    <recommendedName>
        <fullName evidence="3">ABC transporter permease</fullName>
    </recommendedName>
</protein>
<feature type="transmembrane region" description="Helical" evidence="1">
    <location>
        <begin position="147"/>
        <end position="169"/>
    </location>
</feature>
<accession>A0AAU8FN44</accession>
<dbReference type="RefSeq" id="WP_353721329.1">
    <property type="nucleotide sequence ID" value="NZ_CP159289.1"/>
</dbReference>
<reference evidence="2" key="1">
    <citation type="submission" date="2024-06" db="EMBL/GenBank/DDBJ databases">
        <title>Sequencing and assembly of the genome of Dyadobacter sp. strain 676, a symbiont of Cyamopsis tetragonoloba.</title>
        <authorList>
            <person name="Guro P."/>
            <person name="Sazanova A."/>
            <person name="Kuznetsova I."/>
            <person name="Belimov A."/>
            <person name="Safronova V."/>
        </authorList>
    </citation>
    <scope>NUCLEOTIDE SEQUENCE</scope>
    <source>
        <strain evidence="2">676</strain>
    </source>
</reference>
<name>A0AAU8FN44_9BACT</name>
<keyword evidence="1" id="KW-1133">Transmembrane helix</keyword>
<sequence length="276" mass="31367">MNQTFNIHRLTLMLRFDAAEKGRNYLMMASLLLFGTGAMMFPVTLSTEFSPFLELLHHFALMMILLFGGSLYTSNAFSQFSDPSTGIASLMLPASKIEKFLSSLVLNWLFVVPFIAIFFQLHYLTFDIANAKLTQPGARYEYINRDVVTYVSFCYFLIQSSVFLGSIWFKKASYVKTAIIFVGISFLLCCANFVLASRLVIAASPGVMPAKVNAFPLSGWKIWFYNPDKSQNFLYNSTFYHVPFPDNLLLAVQIATAFVAAIFWVCAYFQLREREI</sequence>
<feature type="transmembrane region" description="Helical" evidence="1">
    <location>
        <begin position="55"/>
        <end position="73"/>
    </location>
</feature>
<feature type="transmembrane region" description="Helical" evidence="1">
    <location>
        <begin position="25"/>
        <end position="43"/>
    </location>
</feature>
<feature type="transmembrane region" description="Helical" evidence="1">
    <location>
        <begin position="100"/>
        <end position="123"/>
    </location>
</feature>
<keyword evidence="1" id="KW-0472">Membrane</keyword>
<keyword evidence="1" id="KW-0812">Transmembrane</keyword>
<evidence type="ECO:0008006" key="3">
    <source>
        <dbReference type="Google" id="ProtNLM"/>
    </source>
</evidence>
<proteinExistence type="predicted"/>
<organism evidence="2">
    <name type="scientific">Dyadobacter sp. 676</name>
    <dbReference type="NCBI Taxonomy" id="3088362"/>
    <lineage>
        <taxon>Bacteria</taxon>
        <taxon>Pseudomonadati</taxon>
        <taxon>Bacteroidota</taxon>
        <taxon>Cytophagia</taxon>
        <taxon>Cytophagales</taxon>
        <taxon>Spirosomataceae</taxon>
        <taxon>Dyadobacter</taxon>
    </lineage>
</organism>
<evidence type="ECO:0000256" key="1">
    <source>
        <dbReference type="SAM" id="Phobius"/>
    </source>
</evidence>